<reference evidence="1" key="2">
    <citation type="submission" date="2020-07" db="EMBL/GenBank/DDBJ databases">
        <authorList>
            <person name="Vera ALvarez R."/>
            <person name="Arias-Moreno D.M."/>
            <person name="Jimenez-Jacinto V."/>
            <person name="Jimenez-Bremont J.F."/>
            <person name="Swaminathan K."/>
            <person name="Moose S.P."/>
            <person name="Guerrero-Gonzalez M.L."/>
            <person name="Marino-Ramirez L."/>
            <person name="Landsman D."/>
            <person name="Rodriguez-Kessler M."/>
            <person name="Delgado-Sanchez P."/>
        </authorList>
    </citation>
    <scope>NUCLEOTIDE SEQUENCE</scope>
    <source>
        <tissue evidence="1">Cladode</tissue>
    </source>
</reference>
<proteinExistence type="predicted"/>
<dbReference type="AlphaFoldDB" id="A0A7C9ABA5"/>
<dbReference type="EMBL" id="GISG01222902">
    <property type="protein sequence ID" value="MBA4664198.1"/>
    <property type="molecule type" value="Transcribed_RNA"/>
</dbReference>
<evidence type="ECO:0000313" key="1">
    <source>
        <dbReference type="EMBL" id="MBA4664198.1"/>
    </source>
</evidence>
<dbReference type="EMBL" id="GISG01222903">
    <property type="protein sequence ID" value="MBA4664199.1"/>
    <property type="molecule type" value="Transcribed_RNA"/>
</dbReference>
<organism evidence="1">
    <name type="scientific">Opuntia streptacantha</name>
    <name type="common">Prickly pear cactus</name>
    <name type="synonym">Opuntia cardona</name>
    <dbReference type="NCBI Taxonomy" id="393608"/>
    <lineage>
        <taxon>Eukaryota</taxon>
        <taxon>Viridiplantae</taxon>
        <taxon>Streptophyta</taxon>
        <taxon>Embryophyta</taxon>
        <taxon>Tracheophyta</taxon>
        <taxon>Spermatophyta</taxon>
        <taxon>Magnoliopsida</taxon>
        <taxon>eudicotyledons</taxon>
        <taxon>Gunneridae</taxon>
        <taxon>Pentapetalae</taxon>
        <taxon>Caryophyllales</taxon>
        <taxon>Cactineae</taxon>
        <taxon>Cactaceae</taxon>
        <taxon>Opuntioideae</taxon>
        <taxon>Opuntia</taxon>
    </lineage>
</organism>
<accession>A0A7C9ABA5</accession>
<sequence>MPLHQKIQESTLQHSHDWRSSNCFSPQKSWDRSLLYEDAAMLHAFHLSLVSNQLKEPQPTQLHWASGKKVSLREVVCQKVLLPQVSYRHPLLPIWKMQSCMQLQSLKAPASQNWQMNYLKRGYS</sequence>
<protein>
    <submittedName>
        <fullName evidence="1">Uncharacterized protein</fullName>
    </submittedName>
</protein>
<name>A0A7C9ABA5_OPUST</name>
<reference evidence="1" key="1">
    <citation type="journal article" date="2013" name="J. Plant Res.">
        <title>Effect of fungi and light on seed germination of three Opuntia species from semiarid lands of central Mexico.</title>
        <authorList>
            <person name="Delgado-Sanchez P."/>
            <person name="Jimenez-Bremont J.F."/>
            <person name="Guerrero-Gonzalez Mde L."/>
            <person name="Flores J."/>
        </authorList>
    </citation>
    <scope>NUCLEOTIDE SEQUENCE</scope>
    <source>
        <tissue evidence="1">Cladode</tissue>
    </source>
</reference>